<dbReference type="Gene3D" id="2.60.120.470">
    <property type="entry name" value="PITH domain"/>
    <property type="match status" value="1"/>
</dbReference>
<organism evidence="5 6">
    <name type="scientific">Magnaporthiopsis poae (strain ATCC 64411 / 73-15)</name>
    <name type="common">Kentucky bluegrass fungus</name>
    <name type="synonym">Magnaporthe poae</name>
    <dbReference type="NCBI Taxonomy" id="644358"/>
    <lineage>
        <taxon>Eukaryota</taxon>
        <taxon>Fungi</taxon>
        <taxon>Dikarya</taxon>
        <taxon>Ascomycota</taxon>
        <taxon>Pezizomycotina</taxon>
        <taxon>Sordariomycetes</taxon>
        <taxon>Sordariomycetidae</taxon>
        <taxon>Magnaporthales</taxon>
        <taxon>Magnaporthaceae</taxon>
        <taxon>Magnaporthiopsis</taxon>
    </lineage>
</organism>
<dbReference type="InterPro" id="IPR008979">
    <property type="entry name" value="Galactose-bd-like_sf"/>
</dbReference>
<evidence type="ECO:0000259" key="3">
    <source>
        <dbReference type="PROSITE" id="PS51532"/>
    </source>
</evidence>
<keyword evidence="2" id="KW-1015">Disulfide bond</keyword>
<dbReference type="STRING" id="644358.A0A0C4DTU2"/>
<dbReference type="InterPro" id="IPR036249">
    <property type="entry name" value="Thioredoxin-like_sf"/>
</dbReference>
<reference evidence="5" key="4">
    <citation type="journal article" date="2015" name="G3 (Bethesda)">
        <title>Genome sequences of three phytopathogenic species of the Magnaporthaceae family of fungi.</title>
        <authorList>
            <person name="Okagaki L.H."/>
            <person name="Nunes C.C."/>
            <person name="Sailsbery J."/>
            <person name="Clay B."/>
            <person name="Brown D."/>
            <person name="John T."/>
            <person name="Oh Y."/>
            <person name="Young N."/>
            <person name="Fitzgerald M."/>
            <person name="Haas B.J."/>
            <person name="Zeng Q."/>
            <person name="Young S."/>
            <person name="Adiconis X."/>
            <person name="Fan L."/>
            <person name="Levin J.Z."/>
            <person name="Mitchell T.K."/>
            <person name="Okubara P.A."/>
            <person name="Farman M.L."/>
            <person name="Kohn L.M."/>
            <person name="Birren B."/>
            <person name="Ma L.-J."/>
            <person name="Dean R.A."/>
        </authorList>
    </citation>
    <scope>NUCLEOTIDE SEQUENCE</scope>
    <source>
        <strain evidence="5">ATCC 64411 / 73-15</strain>
    </source>
</reference>
<dbReference type="InterPro" id="IPR037047">
    <property type="entry name" value="PITH_dom_sf"/>
</dbReference>
<dbReference type="GO" id="GO:0005737">
    <property type="term" value="C:cytoplasm"/>
    <property type="evidence" value="ECO:0007669"/>
    <property type="project" value="UniProtKB-ARBA"/>
</dbReference>
<dbReference type="VEuPathDB" id="FungiDB:MAPG_03368"/>
<feature type="domain" description="PITH" evidence="3">
    <location>
        <begin position="152"/>
        <end position="350"/>
    </location>
</feature>
<dbReference type="Proteomes" id="UP000011715">
    <property type="component" value="Unassembled WGS sequence"/>
</dbReference>
<dbReference type="OrthoDB" id="2121326at2759"/>
<dbReference type="SUPFAM" id="SSF49785">
    <property type="entry name" value="Galactose-binding domain-like"/>
    <property type="match status" value="1"/>
</dbReference>
<dbReference type="AlphaFoldDB" id="A0A0C4DTU2"/>
<comment type="similarity">
    <text evidence="1">Belongs to the thioredoxin family.</text>
</comment>
<accession>A0A0C4DTU2</accession>
<dbReference type="EnsemblFungi" id="MAPG_03368T0">
    <property type="protein sequence ID" value="MAPG_03368T0"/>
    <property type="gene ID" value="MAPG_03368"/>
</dbReference>
<reference evidence="4" key="1">
    <citation type="submission" date="2010-05" db="EMBL/GenBank/DDBJ databases">
        <title>The Genome Sequence of Magnaporthe poae strain ATCC 64411.</title>
        <authorList>
            <consortium name="The Broad Institute Genome Sequencing Platform"/>
            <consortium name="Broad Institute Genome Sequencing Center for Infectious Disease"/>
            <person name="Ma L.-J."/>
            <person name="Dead R."/>
            <person name="Young S."/>
            <person name="Zeng Q."/>
            <person name="Koehrsen M."/>
            <person name="Alvarado L."/>
            <person name="Berlin A."/>
            <person name="Chapman S.B."/>
            <person name="Chen Z."/>
            <person name="Freedman E."/>
            <person name="Gellesch M."/>
            <person name="Goldberg J."/>
            <person name="Griggs A."/>
            <person name="Gujja S."/>
            <person name="Heilman E.R."/>
            <person name="Heiman D."/>
            <person name="Hepburn T."/>
            <person name="Howarth C."/>
            <person name="Jen D."/>
            <person name="Larson L."/>
            <person name="Mehta T."/>
            <person name="Neiman D."/>
            <person name="Pearson M."/>
            <person name="Roberts A."/>
            <person name="Saif S."/>
            <person name="Shea T."/>
            <person name="Shenoy N."/>
            <person name="Sisk P."/>
            <person name="Stolte C."/>
            <person name="Sykes S."/>
            <person name="Walk T."/>
            <person name="White J."/>
            <person name="Yandava C."/>
            <person name="Haas B."/>
            <person name="Nusbaum C."/>
            <person name="Birren B."/>
        </authorList>
    </citation>
    <scope>NUCLEOTIDE SEQUENCE</scope>
    <source>
        <strain evidence="4">ATCC 64411</strain>
    </source>
</reference>
<gene>
    <name evidence="4" type="ORF">MAPG_03368</name>
</gene>
<evidence type="ECO:0000313" key="5">
    <source>
        <dbReference type="EnsemblFungi" id="MAPG_03368T0"/>
    </source>
</evidence>
<dbReference type="EMBL" id="ADBL01000810">
    <property type="status" value="NOT_ANNOTATED_CDS"/>
    <property type="molecule type" value="Genomic_DNA"/>
</dbReference>
<reference evidence="5" key="5">
    <citation type="submission" date="2015-06" db="UniProtKB">
        <authorList>
            <consortium name="EnsemblFungi"/>
        </authorList>
    </citation>
    <scope>IDENTIFICATION</scope>
    <source>
        <strain evidence="5">ATCC 64411</strain>
    </source>
</reference>
<keyword evidence="6" id="KW-1185">Reference proteome</keyword>
<evidence type="ECO:0000256" key="1">
    <source>
        <dbReference type="ARBA" id="ARBA00008987"/>
    </source>
</evidence>
<dbReference type="EMBL" id="GL876967">
    <property type="protein sequence ID" value="KLU84324.1"/>
    <property type="molecule type" value="Genomic_DNA"/>
</dbReference>
<sequence length="352" mass="38780">MVELVPGTDDEITWRPEIDEITSLAQLGDLVQENKGMLVVVFHTPESEERYTTVLQQYQIFSVRNPHSAARVDVTKYPDIAAAYQIEDTPKAVAFRDGKAVQVSLDPDLHILRDLLNLRTFMRAPPDDAGSGAGGAGSAGESSGSAAARNWLGAVLPRGYKDISDQIELKRVELLNVDSEKGSVRVLFSQEKPSALSADKGKGTAAADWVESDTDEQLLLFMPFQSMLKLNTLQITSLPPTGDGVDKDEVPMRPKKIKLYTNRPHNLDFDQAESTDPTQEIEISASDWNAEGTANIQLRFVKFQNINSLVIFVESGHGSSEKVRLDRLRLIGDAGEKREMGKLEKIGDEQGE</sequence>
<proteinExistence type="inferred from homology"/>
<name>A0A0C4DTU2_MAGP6</name>
<dbReference type="PANTHER" id="PTHR46115">
    <property type="entry name" value="THIOREDOXIN-LIKE PROTEIN 1"/>
    <property type="match status" value="1"/>
</dbReference>
<dbReference type="SUPFAM" id="SSF52833">
    <property type="entry name" value="Thioredoxin-like"/>
    <property type="match status" value="1"/>
</dbReference>
<dbReference type="InterPro" id="IPR010400">
    <property type="entry name" value="PITH_dom"/>
</dbReference>
<evidence type="ECO:0000256" key="2">
    <source>
        <dbReference type="ARBA" id="ARBA00023157"/>
    </source>
</evidence>
<reference evidence="4" key="3">
    <citation type="submission" date="2011-03" db="EMBL/GenBank/DDBJ databases">
        <title>Annotation of Magnaporthe poae ATCC 64411.</title>
        <authorList>
            <person name="Ma L.-J."/>
            <person name="Dead R."/>
            <person name="Young S.K."/>
            <person name="Zeng Q."/>
            <person name="Gargeya S."/>
            <person name="Fitzgerald M."/>
            <person name="Haas B."/>
            <person name="Abouelleil A."/>
            <person name="Alvarado L."/>
            <person name="Arachchi H.M."/>
            <person name="Berlin A."/>
            <person name="Brown A."/>
            <person name="Chapman S.B."/>
            <person name="Chen Z."/>
            <person name="Dunbar C."/>
            <person name="Freedman E."/>
            <person name="Gearin G."/>
            <person name="Gellesch M."/>
            <person name="Goldberg J."/>
            <person name="Griggs A."/>
            <person name="Gujja S."/>
            <person name="Heiman D."/>
            <person name="Howarth C."/>
            <person name="Larson L."/>
            <person name="Lui A."/>
            <person name="MacDonald P.J.P."/>
            <person name="Mehta T."/>
            <person name="Montmayeur A."/>
            <person name="Murphy C."/>
            <person name="Neiman D."/>
            <person name="Pearson M."/>
            <person name="Priest M."/>
            <person name="Roberts A."/>
            <person name="Saif S."/>
            <person name="Shea T."/>
            <person name="Shenoy N."/>
            <person name="Sisk P."/>
            <person name="Stolte C."/>
            <person name="Sykes S."/>
            <person name="Yandava C."/>
            <person name="Wortman J."/>
            <person name="Nusbaum C."/>
            <person name="Birren B."/>
        </authorList>
    </citation>
    <scope>NUCLEOTIDE SEQUENCE</scope>
    <source>
        <strain evidence="4">ATCC 64411</strain>
    </source>
</reference>
<evidence type="ECO:0000313" key="6">
    <source>
        <dbReference type="Proteomes" id="UP000011715"/>
    </source>
</evidence>
<dbReference type="PROSITE" id="PS51532">
    <property type="entry name" value="PITH"/>
    <property type="match status" value="1"/>
</dbReference>
<dbReference type="eggNOG" id="KOG0908">
    <property type="taxonomic scope" value="Eukaryota"/>
</dbReference>
<evidence type="ECO:0000313" key="4">
    <source>
        <dbReference type="EMBL" id="KLU84324.1"/>
    </source>
</evidence>
<dbReference type="Gene3D" id="3.40.30.10">
    <property type="entry name" value="Glutaredoxin"/>
    <property type="match status" value="1"/>
</dbReference>
<protein>
    <recommendedName>
        <fullName evidence="3">PITH domain-containing protein</fullName>
    </recommendedName>
</protein>
<dbReference type="OMA" id="PIFEMFP"/>
<reference evidence="6" key="2">
    <citation type="submission" date="2010-05" db="EMBL/GenBank/DDBJ databases">
        <title>The genome sequence of Magnaporthe poae strain ATCC 64411.</title>
        <authorList>
            <person name="Ma L.-J."/>
            <person name="Dead R."/>
            <person name="Young S."/>
            <person name="Zeng Q."/>
            <person name="Koehrsen M."/>
            <person name="Alvarado L."/>
            <person name="Berlin A."/>
            <person name="Chapman S.B."/>
            <person name="Chen Z."/>
            <person name="Freedman E."/>
            <person name="Gellesch M."/>
            <person name="Goldberg J."/>
            <person name="Griggs A."/>
            <person name="Gujja S."/>
            <person name="Heilman E.R."/>
            <person name="Heiman D."/>
            <person name="Hepburn T."/>
            <person name="Howarth C."/>
            <person name="Jen D."/>
            <person name="Larson L."/>
            <person name="Mehta T."/>
            <person name="Neiman D."/>
            <person name="Pearson M."/>
            <person name="Roberts A."/>
            <person name="Saif S."/>
            <person name="Shea T."/>
            <person name="Shenoy N."/>
            <person name="Sisk P."/>
            <person name="Stolte C."/>
            <person name="Sykes S."/>
            <person name="Walk T."/>
            <person name="White J."/>
            <person name="Yandava C."/>
            <person name="Haas B."/>
            <person name="Nusbaum C."/>
            <person name="Birren B."/>
        </authorList>
    </citation>
    <scope>NUCLEOTIDE SEQUENCE [LARGE SCALE GENOMIC DNA]</scope>
    <source>
        <strain evidence="6">ATCC 64411 / 73-15</strain>
    </source>
</reference>
<dbReference type="Pfam" id="PF06201">
    <property type="entry name" value="PITH"/>
    <property type="match status" value="1"/>
</dbReference>